<dbReference type="HOGENOM" id="CLU_1639164_0_0_1"/>
<reference evidence="1" key="3">
    <citation type="submission" date="2025-08" db="UniProtKB">
        <authorList>
            <consortium name="Ensembl"/>
        </authorList>
    </citation>
    <scope>IDENTIFICATION</scope>
</reference>
<reference evidence="1" key="2">
    <citation type="journal article" date="2008" name="Genome Biol.">
        <title>Improved genome assembly and evidence-based global gene model set for the chordate Ciona intestinalis: new insight into intron and operon populations.</title>
        <authorList>
            <person name="Satou Y."/>
            <person name="Mineta K."/>
            <person name="Ogasawara M."/>
            <person name="Sasakura Y."/>
            <person name="Shoguchi E."/>
            <person name="Ueno K."/>
            <person name="Yamada L."/>
            <person name="Matsumoto J."/>
            <person name="Wasserscheid J."/>
            <person name="Dewar K."/>
            <person name="Wiley G.B."/>
            <person name="Macmil S.L."/>
            <person name="Roe B.A."/>
            <person name="Zeller R.W."/>
            <person name="Hastings K.E."/>
            <person name="Lemaire P."/>
            <person name="Lindquist E."/>
            <person name="Endo T."/>
            <person name="Hotta K."/>
            <person name="Inaba K."/>
        </authorList>
    </citation>
    <scope>NUCLEOTIDE SEQUENCE [LARGE SCALE GENOMIC DNA]</scope>
    <source>
        <strain evidence="1">wild type</strain>
    </source>
</reference>
<dbReference type="EMBL" id="EAAA01002734">
    <property type="status" value="NOT_ANNOTATED_CDS"/>
    <property type="molecule type" value="Genomic_DNA"/>
</dbReference>
<dbReference type="AlphaFoldDB" id="F6YKM4"/>
<proteinExistence type="predicted"/>
<evidence type="ECO:0000313" key="2">
    <source>
        <dbReference type="Proteomes" id="UP000008144"/>
    </source>
</evidence>
<dbReference type="GeneTree" id="ENSGT00390000015708"/>
<evidence type="ECO:0000313" key="1">
    <source>
        <dbReference type="Ensembl" id="ENSCINP00000027005.2"/>
    </source>
</evidence>
<dbReference type="InParanoid" id="F6YKM4"/>
<dbReference type="Proteomes" id="UP000008144">
    <property type="component" value="Chromosome 8"/>
</dbReference>
<accession>F6YKM4</accession>
<dbReference type="OMA" id="GMIHIAF"/>
<reference evidence="1" key="4">
    <citation type="submission" date="2025-09" db="UniProtKB">
        <authorList>
            <consortium name="Ensembl"/>
        </authorList>
    </citation>
    <scope>IDENTIFICATION</scope>
</reference>
<organism evidence="1 2">
    <name type="scientific">Ciona intestinalis</name>
    <name type="common">Transparent sea squirt</name>
    <name type="synonym">Ascidia intestinalis</name>
    <dbReference type="NCBI Taxonomy" id="7719"/>
    <lineage>
        <taxon>Eukaryota</taxon>
        <taxon>Metazoa</taxon>
        <taxon>Chordata</taxon>
        <taxon>Tunicata</taxon>
        <taxon>Ascidiacea</taxon>
        <taxon>Phlebobranchia</taxon>
        <taxon>Cionidae</taxon>
        <taxon>Ciona</taxon>
    </lineage>
</organism>
<dbReference type="Ensembl" id="ENSCINT00000027251.2">
    <property type="protein sequence ID" value="ENSCINP00000027005.2"/>
    <property type="gene ID" value="ENSCING00000015119.2"/>
</dbReference>
<name>F6YKM4_CIOIN</name>
<reference evidence="2" key="1">
    <citation type="journal article" date="2002" name="Science">
        <title>The draft genome of Ciona intestinalis: insights into chordate and vertebrate origins.</title>
        <authorList>
            <person name="Dehal P."/>
            <person name="Satou Y."/>
            <person name="Campbell R.K."/>
            <person name="Chapman J."/>
            <person name="Degnan B."/>
            <person name="De Tomaso A."/>
            <person name="Davidson B."/>
            <person name="Di Gregorio A."/>
            <person name="Gelpke M."/>
            <person name="Goodstein D.M."/>
            <person name="Harafuji N."/>
            <person name="Hastings K.E."/>
            <person name="Ho I."/>
            <person name="Hotta K."/>
            <person name="Huang W."/>
            <person name="Kawashima T."/>
            <person name="Lemaire P."/>
            <person name="Martinez D."/>
            <person name="Meinertzhagen I.A."/>
            <person name="Necula S."/>
            <person name="Nonaka M."/>
            <person name="Putnam N."/>
            <person name="Rash S."/>
            <person name="Saiga H."/>
            <person name="Satake M."/>
            <person name="Terry A."/>
            <person name="Yamada L."/>
            <person name="Wang H.G."/>
            <person name="Awazu S."/>
            <person name="Azumi K."/>
            <person name="Boore J."/>
            <person name="Branno M."/>
            <person name="Chin-Bow S."/>
            <person name="DeSantis R."/>
            <person name="Doyle S."/>
            <person name="Francino P."/>
            <person name="Keys D.N."/>
            <person name="Haga S."/>
            <person name="Hayashi H."/>
            <person name="Hino K."/>
            <person name="Imai K.S."/>
            <person name="Inaba K."/>
            <person name="Kano S."/>
            <person name="Kobayashi K."/>
            <person name="Kobayashi M."/>
            <person name="Lee B.I."/>
            <person name="Makabe K.W."/>
            <person name="Manohar C."/>
            <person name="Matassi G."/>
            <person name="Medina M."/>
            <person name="Mochizuki Y."/>
            <person name="Mount S."/>
            <person name="Morishita T."/>
            <person name="Miura S."/>
            <person name="Nakayama A."/>
            <person name="Nishizaka S."/>
            <person name="Nomoto H."/>
            <person name="Ohta F."/>
            <person name="Oishi K."/>
            <person name="Rigoutsos I."/>
            <person name="Sano M."/>
            <person name="Sasaki A."/>
            <person name="Sasakura Y."/>
            <person name="Shoguchi E."/>
            <person name="Shin-i T."/>
            <person name="Spagnuolo A."/>
            <person name="Stainier D."/>
            <person name="Suzuki M.M."/>
            <person name="Tassy O."/>
            <person name="Takatori N."/>
            <person name="Tokuoka M."/>
            <person name="Yagi K."/>
            <person name="Yoshizaki F."/>
            <person name="Wada S."/>
            <person name="Zhang C."/>
            <person name="Hyatt P.D."/>
            <person name="Larimer F."/>
            <person name="Detter C."/>
            <person name="Doggett N."/>
            <person name="Glavina T."/>
            <person name="Hawkins T."/>
            <person name="Richardson P."/>
            <person name="Lucas S."/>
            <person name="Kohara Y."/>
            <person name="Levine M."/>
            <person name="Satoh N."/>
            <person name="Rokhsar D.S."/>
        </authorList>
    </citation>
    <scope>NUCLEOTIDE SEQUENCE [LARGE SCALE GENOMIC DNA]</scope>
</reference>
<protein>
    <submittedName>
        <fullName evidence="1">Uncharacterized protein</fullName>
    </submittedName>
</protein>
<keyword evidence="2" id="KW-1185">Reference proteome</keyword>
<sequence>MLSSDMLKFAEPIGPGQIVDRQSLVSMPSGYAKILLSKQEQEVSIRVITFEERYNSKESVLKTSSKVFLALGTQVVEAEERFILAQDDNEPVSKKWIHVLDRNRLKSDKTTNEILQVCVFSSVSLGGGNKTLIGMVHIAFEEIQRMLPVPSNKFVTSGWYKV</sequence>